<organism evidence="1 2">
    <name type="scientific">Candidatus Chlamydia sanziniae</name>
    <dbReference type="NCBI Taxonomy" id="1806891"/>
    <lineage>
        <taxon>Bacteria</taxon>
        <taxon>Pseudomonadati</taxon>
        <taxon>Chlamydiota</taxon>
        <taxon>Chlamydiia</taxon>
        <taxon>Chlamydiales</taxon>
        <taxon>Chlamydiaceae</taxon>
        <taxon>Chlamydia/Chlamydophila group</taxon>
        <taxon>Chlamydia</taxon>
    </lineage>
</organism>
<gene>
    <name evidence="1" type="ORF">Cs308_0093</name>
</gene>
<proteinExistence type="predicted"/>
<sequence length="48" mass="5622">MPRHFKISTFFSLTKIPLNEEKLVIFFKKTFIFSYSGGFSDKPSTTKE</sequence>
<keyword evidence="2" id="KW-1185">Reference proteome</keyword>
<name>A0A1A9HW48_9CHLA</name>
<evidence type="ECO:0000313" key="1">
    <source>
        <dbReference type="EMBL" id="ANH78264.1"/>
    </source>
</evidence>
<dbReference type="Proteomes" id="UP000078162">
    <property type="component" value="Chromosome"/>
</dbReference>
<accession>A0A1A9HW48</accession>
<dbReference type="AlphaFoldDB" id="A0A1A9HW48"/>
<protein>
    <submittedName>
        <fullName evidence="1">Uncharacterized protein</fullName>
    </submittedName>
</protein>
<dbReference type="EMBL" id="CP014639">
    <property type="protein sequence ID" value="ANH78264.1"/>
    <property type="molecule type" value="Genomic_DNA"/>
</dbReference>
<dbReference type="KEGG" id="csaz:Cs308_0093"/>
<evidence type="ECO:0000313" key="2">
    <source>
        <dbReference type="Proteomes" id="UP000078162"/>
    </source>
</evidence>
<reference evidence="2" key="1">
    <citation type="submission" date="2016-03" db="EMBL/GenBank/DDBJ databases">
        <title>Culture-independent genomics supports pathogen discovery for uncultivable bacteria within the genus Chlamydia.</title>
        <authorList>
            <person name="Taylor-Brown A."/>
            <person name="Bachmann N.L."/>
            <person name="Borel N."/>
            <person name="Polkinghorne A."/>
        </authorList>
    </citation>
    <scope>NUCLEOTIDE SEQUENCE [LARGE SCALE GENOMIC DNA]</scope>
    <source>
        <strain evidence="2">2742-308</strain>
    </source>
</reference>